<comment type="subcellular location">
    <subcellularLocation>
        <location evidence="13">Cytoplasm</location>
    </subcellularLocation>
</comment>
<evidence type="ECO:0000256" key="7">
    <source>
        <dbReference type="ARBA" id="ARBA00022697"/>
    </source>
</evidence>
<protein>
    <recommendedName>
        <fullName evidence="4 13">Homoserine kinase</fullName>
        <shortName evidence="13">HK</shortName>
        <shortName evidence="13">HSK</shortName>
        <ecNumber evidence="3 13">2.7.1.39</ecNumber>
    </recommendedName>
</protein>
<comment type="pathway">
    <text evidence="1 13">Amino-acid biosynthesis; L-threonine biosynthesis; L-threonine from L-aspartate: step 4/5.</text>
</comment>
<dbReference type="Pfam" id="PF08544">
    <property type="entry name" value="GHMP_kinases_C"/>
    <property type="match status" value="1"/>
</dbReference>
<dbReference type="InterPro" id="IPR006204">
    <property type="entry name" value="GHMP_kinase_N_dom"/>
</dbReference>
<dbReference type="EC" id="2.7.1.39" evidence="3 13"/>
<dbReference type="InterPro" id="IPR013750">
    <property type="entry name" value="GHMP_kinase_C_dom"/>
</dbReference>
<dbReference type="HAMAP" id="MF_00384">
    <property type="entry name" value="Homoser_kinase"/>
    <property type="match status" value="1"/>
</dbReference>
<evidence type="ECO:0000256" key="1">
    <source>
        <dbReference type="ARBA" id="ARBA00005015"/>
    </source>
</evidence>
<evidence type="ECO:0000256" key="12">
    <source>
        <dbReference type="ARBA" id="ARBA00049954"/>
    </source>
</evidence>
<evidence type="ECO:0000313" key="17">
    <source>
        <dbReference type="Proteomes" id="UP001056336"/>
    </source>
</evidence>
<comment type="similarity">
    <text evidence="2 13">Belongs to the GHMP kinase family. Homoserine kinase subfamily.</text>
</comment>
<evidence type="ECO:0000256" key="6">
    <source>
        <dbReference type="ARBA" id="ARBA00022679"/>
    </source>
</evidence>
<dbReference type="InterPro" id="IPR036554">
    <property type="entry name" value="GHMP_kinase_C_sf"/>
</dbReference>
<dbReference type="EMBL" id="CP097332">
    <property type="protein sequence ID" value="UQX89853.1"/>
    <property type="molecule type" value="Genomic_DNA"/>
</dbReference>
<evidence type="ECO:0000259" key="14">
    <source>
        <dbReference type="Pfam" id="PF00288"/>
    </source>
</evidence>
<feature type="domain" description="GHMP kinase N-terminal" evidence="14">
    <location>
        <begin position="63"/>
        <end position="147"/>
    </location>
</feature>
<comment type="function">
    <text evidence="12 13">Catalyzes the ATP-dependent phosphorylation of L-homoserine to L-homoserine phosphate.</text>
</comment>
<gene>
    <name evidence="13 16" type="primary">thrB</name>
    <name evidence="16" type="ORF">M6D93_07570</name>
</gene>
<dbReference type="InterPro" id="IPR014721">
    <property type="entry name" value="Ribsml_uS5_D2-typ_fold_subgr"/>
</dbReference>
<name>A0ABY4R1P7_9ACTN</name>
<comment type="catalytic activity">
    <reaction evidence="11 13">
        <text>L-homoserine + ATP = O-phospho-L-homoserine + ADP + H(+)</text>
        <dbReference type="Rhea" id="RHEA:13985"/>
        <dbReference type="ChEBI" id="CHEBI:15378"/>
        <dbReference type="ChEBI" id="CHEBI:30616"/>
        <dbReference type="ChEBI" id="CHEBI:57476"/>
        <dbReference type="ChEBI" id="CHEBI:57590"/>
        <dbReference type="ChEBI" id="CHEBI:456216"/>
        <dbReference type="EC" id="2.7.1.39"/>
    </reaction>
</comment>
<evidence type="ECO:0000256" key="3">
    <source>
        <dbReference type="ARBA" id="ARBA00012078"/>
    </source>
</evidence>
<proteinExistence type="inferred from homology"/>
<dbReference type="PANTHER" id="PTHR20861">
    <property type="entry name" value="HOMOSERINE/4-DIPHOSPHOCYTIDYL-2-C-METHYL-D-ERYTHRITOL KINASE"/>
    <property type="match status" value="1"/>
</dbReference>
<dbReference type="RefSeq" id="WP_249773748.1">
    <property type="nucleotide sequence ID" value="NZ_CP097332.1"/>
</dbReference>
<keyword evidence="17" id="KW-1185">Reference proteome</keyword>
<keyword evidence="6 13" id="KW-0808">Transferase</keyword>
<accession>A0ABY4R1P7</accession>
<dbReference type="InterPro" id="IPR000870">
    <property type="entry name" value="Homoserine_kinase"/>
</dbReference>
<reference evidence="16" key="1">
    <citation type="journal article" date="2018" name="Int. J. Syst. Evol. Microbiol.">
        <title>Jatrophihabitans telluris sp. nov., isolated from sediment soil of lava forest wetlands and the emended description of the genus Jatrophihabitans.</title>
        <authorList>
            <person name="Lee K.C."/>
            <person name="Suh M.K."/>
            <person name="Eom M.K."/>
            <person name="Kim K.K."/>
            <person name="Kim J.S."/>
            <person name="Kim D.S."/>
            <person name="Ko S.H."/>
            <person name="Shin Y.K."/>
            <person name="Lee J.S."/>
        </authorList>
    </citation>
    <scope>NUCLEOTIDE SEQUENCE</scope>
    <source>
        <strain evidence="16">N237</strain>
    </source>
</reference>
<dbReference type="Gene3D" id="3.30.70.890">
    <property type="entry name" value="GHMP kinase, C-terminal domain"/>
    <property type="match status" value="1"/>
</dbReference>
<feature type="binding site" evidence="13">
    <location>
        <begin position="91"/>
        <end position="101"/>
    </location>
    <ligand>
        <name>ATP</name>
        <dbReference type="ChEBI" id="CHEBI:30616"/>
    </ligand>
</feature>
<keyword evidence="13" id="KW-0963">Cytoplasm</keyword>
<dbReference type="Pfam" id="PF00288">
    <property type="entry name" value="GHMP_kinases_N"/>
    <property type="match status" value="1"/>
</dbReference>
<evidence type="ECO:0000256" key="5">
    <source>
        <dbReference type="ARBA" id="ARBA00022605"/>
    </source>
</evidence>
<evidence type="ECO:0000256" key="4">
    <source>
        <dbReference type="ARBA" id="ARBA00017858"/>
    </source>
</evidence>
<organism evidence="16 17">
    <name type="scientific">Jatrophihabitans telluris</name>
    <dbReference type="NCBI Taxonomy" id="2038343"/>
    <lineage>
        <taxon>Bacteria</taxon>
        <taxon>Bacillati</taxon>
        <taxon>Actinomycetota</taxon>
        <taxon>Actinomycetes</taxon>
        <taxon>Jatrophihabitantales</taxon>
        <taxon>Jatrophihabitantaceae</taxon>
        <taxon>Jatrophihabitans</taxon>
    </lineage>
</organism>
<dbReference type="InterPro" id="IPR006203">
    <property type="entry name" value="GHMP_knse_ATP-bd_CS"/>
</dbReference>
<dbReference type="InterPro" id="IPR020568">
    <property type="entry name" value="Ribosomal_Su5_D2-typ_SF"/>
</dbReference>
<evidence type="ECO:0000256" key="11">
    <source>
        <dbReference type="ARBA" id="ARBA00049375"/>
    </source>
</evidence>
<evidence type="ECO:0000256" key="13">
    <source>
        <dbReference type="HAMAP-Rule" id="MF_00384"/>
    </source>
</evidence>
<evidence type="ECO:0000256" key="8">
    <source>
        <dbReference type="ARBA" id="ARBA00022741"/>
    </source>
</evidence>
<dbReference type="SUPFAM" id="SSF54211">
    <property type="entry name" value="Ribosomal protein S5 domain 2-like"/>
    <property type="match status" value="1"/>
</dbReference>
<evidence type="ECO:0000313" key="16">
    <source>
        <dbReference type="EMBL" id="UQX89853.1"/>
    </source>
</evidence>
<evidence type="ECO:0000259" key="15">
    <source>
        <dbReference type="Pfam" id="PF08544"/>
    </source>
</evidence>
<dbReference type="PROSITE" id="PS00627">
    <property type="entry name" value="GHMP_KINASES_ATP"/>
    <property type="match status" value="1"/>
</dbReference>
<dbReference type="Proteomes" id="UP001056336">
    <property type="component" value="Chromosome"/>
</dbReference>
<keyword evidence="10 13" id="KW-0067">ATP-binding</keyword>
<evidence type="ECO:0000256" key="2">
    <source>
        <dbReference type="ARBA" id="ARBA00007370"/>
    </source>
</evidence>
<dbReference type="Gene3D" id="3.30.230.10">
    <property type="match status" value="1"/>
</dbReference>
<keyword evidence="9 13" id="KW-0418">Kinase</keyword>
<keyword evidence="5 13" id="KW-0028">Amino-acid biosynthesis</keyword>
<keyword evidence="8 13" id="KW-0547">Nucleotide-binding</keyword>
<dbReference type="SUPFAM" id="SSF55060">
    <property type="entry name" value="GHMP Kinase, C-terminal domain"/>
    <property type="match status" value="1"/>
</dbReference>
<evidence type="ECO:0000256" key="10">
    <source>
        <dbReference type="ARBA" id="ARBA00022840"/>
    </source>
</evidence>
<dbReference type="PIRSF" id="PIRSF000676">
    <property type="entry name" value="Homoser_kin"/>
    <property type="match status" value="1"/>
</dbReference>
<dbReference type="PRINTS" id="PR00958">
    <property type="entry name" value="HOMSERKINASE"/>
</dbReference>
<reference evidence="16" key="2">
    <citation type="submission" date="2022-05" db="EMBL/GenBank/DDBJ databases">
        <authorList>
            <person name="Kim J.-S."/>
            <person name="Lee K."/>
            <person name="Suh M."/>
            <person name="Eom M."/>
            <person name="Kim J.-S."/>
            <person name="Kim D.-S."/>
            <person name="Ko S.-H."/>
            <person name="Shin Y."/>
            <person name="Lee J.-S."/>
        </authorList>
    </citation>
    <scope>NUCLEOTIDE SEQUENCE</scope>
    <source>
        <strain evidence="16">N237</strain>
    </source>
</reference>
<keyword evidence="7 13" id="KW-0791">Threonine biosynthesis</keyword>
<dbReference type="PANTHER" id="PTHR20861:SF1">
    <property type="entry name" value="HOMOSERINE KINASE"/>
    <property type="match status" value="1"/>
</dbReference>
<dbReference type="NCBIfam" id="TIGR00191">
    <property type="entry name" value="thrB"/>
    <property type="match status" value="1"/>
</dbReference>
<feature type="domain" description="GHMP kinase C-terminal" evidence="15">
    <location>
        <begin position="214"/>
        <end position="272"/>
    </location>
</feature>
<sequence length="299" mass="30543">MFRTGPVTVEVPATSANLGPGFDAFGLALDLTDTVTAELVPGGLEIEAAGEGADAVPVDESHLIIRSMRSTFDRLGGQPAGLRLTSENRIPHGRGLGSSAAAIVAGVLLARALVRGGAEQFDDAEVLALASELEGHPDNVAACLLGGFTIAWTTDGRGRAVRSEPKGVHPVLFIATESSSTHTARAALPPSVPHPDAAFNAARSALLALALTQGRTELLMSATEDRLHQPYRAAAMPASSALVAELRRAGIPAVISGAGSSVLALVGDQDQVTPARAYTPQGWRSLALAIGEGAALTAS</sequence>
<dbReference type="GO" id="GO:0004413">
    <property type="term" value="F:homoserine kinase activity"/>
    <property type="evidence" value="ECO:0007669"/>
    <property type="project" value="UniProtKB-EC"/>
</dbReference>
<evidence type="ECO:0000256" key="9">
    <source>
        <dbReference type="ARBA" id="ARBA00022777"/>
    </source>
</evidence>